<evidence type="ECO:0000256" key="7">
    <source>
        <dbReference type="ARBA" id="ARBA00022741"/>
    </source>
</evidence>
<dbReference type="PANTHER" id="PTHR43065">
    <property type="entry name" value="SENSOR HISTIDINE KINASE"/>
    <property type="match status" value="1"/>
</dbReference>
<evidence type="ECO:0000256" key="5">
    <source>
        <dbReference type="ARBA" id="ARBA00022553"/>
    </source>
</evidence>
<evidence type="ECO:0000256" key="8">
    <source>
        <dbReference type="ARBA" id="ARBA00022777"/>
    </source>
</evidence>
<dbReference type="CDD" id="cd18774">
    <property type="entry name" value="PDC2_HK_sensor"/>
    <property type="match status" value="1"/>
</dbReference>
<evidence type="ECO:0000313" key="17">
    <source>
        <dbReference type="Proteomes" id="UP000050996"/>
    </source>
</evidence>
<feature type="transmembrane region" description="Helical" evidence="13">
    <location>
        <begin position="263"/>
        <end position="286"/>
    </location>
</feature>
<dbReference type="Pfam" id="PF02518">
    <property type="entry name" value="HATPase_c"/>
    <property type="match status" value="1"/>
</dbReference>
<dbReference type="GO" id="GO:0005886">
    <property type="term" value="C:plasma membrane"/>
    <property type="evidence" value="ECO:0007669"/>
    <property type="project" value="UniProtKB-SubCell"/>
</dbReference>
<evidence type="ECO:0000259" key="15">
    <source>
        <dbReference type="PROSITE" id="PS50885"/>
    </source>
</evidence>
<dbReference type="InterPro" id="IPR036097">
    <property type="entry name" value="HisK_dim/P_sf"/>
</dbReference>
<evidence type="ECO:0000256" key="3">
    <source>
        <dbReference type="ARBA" id="ARBA00012438"/>
    </source>
</evidence>
<dbReference type="SUPFAM" id="SSF55874">
    <property type="entry name" value="ATPase domain of HSP90 chaperone/DNA topoisomerase II/histidine kinase"/>
    <property type="match status" value="1"/>
</dbReference>
<evidence type="ECO:0000256" key="12">
    <source>
        <dbReference type="SAM" id="Coils"/>
    </source>
</evidence>
<accession>A0A0Q3QJK4</accession>
<name>A0A0Q3QJK4_9BACI</name>
<evidence type="ECO:0000256" key="11">
    <source>
        <dbReference type="ARBA" id="ARBA00023136"/>
    </source>
</evidence>
<dbReference type="RefSeq" id="WP_053479040.1">
    <property type="nucleotide sequence ID" value="NZ_CP041305.1"/>
</dbReference>
<keyword evidence="5" id="KW-0597">Phosphoprotein</keyword>
<dbReference type="EMBL" id="LJIX01000006">
    <property type="protein sequence ID" value="KQL17993.1"/>
    <property type="molecule type" value="Genomic_DNA"/>
</dbReference>
<comment type="catalytic activity">
    <reaction evidence="1">
        <text>ATP + protein L-histidine = ADP + protein N-phospho-L-histidine.</text>
        <dbReference type="EC" id="2.7.13.3"/>
    </reaction>
</comment>
<evidence type="ECO:0000256" key="6">
    <source>
        <dbReference type="ARBA" id="ARBA00022679"/>
    </source>
</evidence>
<comment type="caution">
    <text evidence="16">The sequence shown here is derived from an EMBL/GenBank/DDBJ whole genome shotgun (WGS) entry which is preliminary data.</text>
</comment>
<evidence type="ECO:0000256" key="10">
    <source>
        <dbReference type="ARBA" id="ARBA00023012"/>
    </source>
</evidence>
<gene>
    <name evidence="16" type="ORF">AN957_04790</name>
</gene>
<dbReference type="EC" id="2.7.13.3" evidence="3"/>
<dbReference type="GO" id="GO:0005524">
    <property type="term" value="F:ATP binding"/>
    <property type="evidence" value="ECO:0007669"/>
    <property type="project" value="UniProtKB-KW"/>
</dbReference>
<feature type="transmembrane region" description="Helical" evidence="13">
    <location>
        <begin position="17"/>
        <end position="37"/>
    </location>
</feature>
<dbReference type="GO" id="GO:0000155">
    <property type="term" value="F:phosphorelay sensor kinase activity"/>
    <property type="evidence" value="ECO:0007669"/>
    <property type="project" value="InterPro"/>
</dbReference>
<dbReference type="InterPro" id="IPR036890">
    <property type="entry name" value="HATPase_C_sf"/>
</dbReference>
<keyword evidence="4" id="KW-1003">Cell membrane</keyword>
<dbReference type="SUPFAM" id="SSF158472">
    <property type="entry name" value="HAMP domain-like"/>
    <property type="match status" value="1"/>
</dbReference>
<feature type="coiled-coil region" evidence="12">
    <location>
        <begin position="312"/>
        <end position="342"/>
    </location>
</feature>
<keyword evidence="13" id="KW-1133">Transmembrane helix</keyword>
<dbReference type="Gene3D" id="1.10.287.130">
    <property type="match status" value="1"/>
</dbReference>
<evidence type="ECO:0000256" key="1">
    <source>
        <dbReference type="ARBA" id="ARBA00000085"/>
    </source>
</evidence>
<feature type="domain" description="HAMP" evidence="15">
    <location>
        <begin position="282"/>
        <end position="334"/>
    </location>
</feature>
<evidence type="ECO:0000313" key="16">
    <source>
        <dbReference type="EMBL" id="KQL17993.1"/>
    </source>
</evidence>
<dbReference type="AlphaFoldDB" id="A0A0Q3QJK4"/>
<dbReference type="PROSITE" id="PS50885">
    <property type="entry name" value="HAMP"/>
    <property type="match status" value="1"/>
</dbReference>
<comment type="subcellular location">
    <subcellularLocation>
        <location evidence="2">Cell membrane</location>
        <topology evidence="2">Multi-pass membrane protein</topology>
    </subcellularLocation>
</comment>
<dbReference type="PROSITE" id="PS50109">
    <property type="entry name" value="HIS_KIN"/>
    <property type="match status" value="1"/>
</dbReference>
<dbReference type="Pfam" id="PF00672">
    <property type="entry name" value="HAMP"/>
    <property type="match status" value="1"/>
</dbReference>
<keyword evidence="9" id="KW-0067">ATP-binding</keyword>
<evidence type="ECO:0000259" key="14">
    <source>
        <dbReference type="PROSITE" id="PS50109"/>
    </source>
</evidence>
<keyword evidence="12" id="KW-0175">Coiled coil</keyword>
<proteinExistence type="predicted"/>
<evidence type="ECO:0000256" key="9">
    <source>
        <dbReference type="ARBA" id="ARBA00022840"/>
    </source>
</evidence>
<dbReference type="PRINTS" id="PR00344">
    <property type="entry name" value="BCTRLSENSOR"/>
</dbReference>
<dbReference type="Gene3D" id="3.30.565.10">
    <property type="entry name" value="Histidine kinase-like ATPase, C-terminal domain"/>
    <property type="match status" value="1"/>
</dbReference>
<evidence type="ECO:0000256" key="2">
    <source>
        <dbReference type="ARBA" id="ARBA00004651"/>
    </source>
</evidence>
<dbReference type="PANTHER" id="PTHR43065:SF46">
    <property type="entry name" value="C4-DICARBOXYLATE TRANSPORT SENSOR PROTEIN DCTB"/>
    <property type="match status" value="1"/>
</dbReference>
<dbReference type="SUPFAM" id="SSF47384">
    <property type="entry name" value="Homodimeric domain of signal transducing histidine kinase"/>
    <property type="match status" value="1"/>
</dbReference>
<keyword evidence="7" id="KW-0547">Nucleotide-binding</keyword>
<keyword evidence="13" id="KW-0812">Transmembrane</keyword>
<dbReference type="InterPro" id="IPR004358">
    <property type="entry name" value="Sig_transdc_His_kin-like_C"/>
</dbReference>
<keyword evidence="11 13" id="KW-0472">Membrane</keyword>
<dbReference type="PATRIC" id="fig|1637975.4.peg.648"/>
<evidence type="ECO:0000256" key="4">
    <source>
        <dbReference type="ARBA" id="ARBA00022475"/>
    </source>
</evidence>
<dbReference type="InterPro" id="IPR005467">
    <property type="entry name" value="His_kinase_dom"/>
</dbReference>
<reference evidence="16 17" key="1">
    <citation type="submission" date="2015-09" db="EMBL/GenBank/DDBJ databases">
        <title>Genome sequencing project for genomic taxonomy and phylogenomics of Bacillus-like bacteria.</title>
        <authorList>
            <person name="Liu B."/>
            <person name="Wang J."/>
            <person name="Zhu Y."/>
            <person name="Liu G."/>
            <person name="Chen Q."/>
            <person name="Chen Z."/>
            <person name="Lan J."/>
            <person name="Che J."/>
            <person name="Ge C."/>
            <person name="Shi H."/>
            <person name="Pan Z."/>
            <person name="Liu X."/>
        </authorList>
    </citation>
    <scope>NUCLEOTIDE SEQUENCE [LARGE SCALE GENOMIC DNA]</scope>
    <source>
        <strain evidence="16 17">FJAT-18043</strain>
    </source>
</reference>
<sequence>MKSIIYWLHSQPMRVKVLVFGIIMSTIPLLLISYYYYSNVKPDLEERIISKQELVLQNLTGEIELEFNQIFQQVQLFSFINDKEDKQPIFYDLLMKNTSIEEVVIINESGRIEEKVSRYDLNIPESNERWFSDEMWAVFQSDDRLYGEVEFNQFGQPVMKIALVYMENGSRNAVGATIQLQKIIGQISSLKQDDLSYLYLLDREGKVIAHQDYRKLWHQSPEADNKEMLGVREELVDLGWTIIMEQPKTTAYEPINEMFMKGLMVAVFVTLFVSLISIYAGLYFTAPIVLLDKEMRRLKAGHVASPIILNRNDELGQLAQSFNEMSQELQEKSFRLEQEKERLDVVVNGIGAGLALVTKNYEVTWTNPLLESWMNKEEIKLPCYTLIGGMNTPCENCPITCPEINDNADTILRMQRGRREERLFRHRVFPLTHAIKGEGEYLIVIEDVTEEKQMEEKMIQTDKLSALGLMASSFAHEVNNPLATIHVYAEDLIDRLEQFDDDLDEVEMALYLRKIKENTDRCKRITGNLLNFSRKSNWKVSQFDIKETIQNSISLVEYSLKKKDVLLDVSIQEEMPFMVGDSIKLMQVLVNLINNSIDAINQGGTVAISASLQNRNFVFKIKDNGCGIPDHEMQKIFDPFFTTKPVGKGTGLGLSVCYGIVEEFGGTIMVESRVGKGTMVIVSIPAETRFKEDKQ</sequence>
<dbReference type="Pfam" id="PF00512">
    <property type="entry name" value="HisKA"/>
    <property type="match status" value="1"/>
</dbReference>
<dbReference type="Gene3D" id="3.30.450.20">
    <property type="entry name" value="PAS domain"/>
    <property type="match status" value="2"/>
</dbReference>
<dbReference type="Gene3D" id="1.10.8.500">
    <property type="entry name" value="HAMP domain in histidine kinase"/>
    <property type="match status" value="1"/>
</dbReference>
<dbReference type="CDD" id="cd00082">
    <property type="entry name" value="HisKA"/>
    <property type="match status" value="1"/>
</dbReference>
<dbReference type="STRING" id="1637975.AN957_04790"/>
<keyword evidence="17" id="KW-1185">Reference proteome</keyword>
<dbReference type="CDD" id="cd06225">
    <property type="entry name" value="HAMP"/>
    <property type="match status" value="1"/>
</dbReference>
<dbReference type="SMART" id="SM00387">
    <property type="entry name" value="HATPase_c"/>
    <property type="match status" value="1"/>
</dbReference>
<keyword evidence="10" id="KW-0902">Two-component regulatory system</keyword>
<feature type="domain" description="Histidine kinase" evidence="14">
    <location>
        <begin position="473"/>
        <end position="688"/>
    </location>
</feature>
<keyword evidence="6" id="KW-0808">Transferase</keyword>
<dbReference type="InterPro" id="IPR003660">
    <property type="entry name" value="HAMP_dom"/>
</dbReference>
<dbReference type="SMART" id="SM00388">
    <property type="entry name" value="HisKA"/>
    <property type="match status" value="1"/>
</dbReference>
<dbReference type="Proteomes" id="UP000050996">
    <property type="component" value="Unassembled WGS sequence"/>
</dbReference>
<organism evidence="16 17">
    <name type="scientific">Cytobacillus solani</name>
    <dbReference type="NCBI Taxonomy" id="1637975"/>
    <lineage>
        <taxon>Bacteria</taxon>
        <taxon>Bacillati</taxon>
        <taxon>Bacillota</taxon>
        <taxon>Bacilli</taxon>
        <taxon>Bacillales</taxon>
        <taxon>Bacillaceae</taxon>
        <taxon>Cytobacillus</taxon>
    </lineage>
</organism>
<evidence type="ECO:0000256" key="13">
    <source>
        <dbReference type="SAM" id="Phobius"/>
    </source>
</evidence>
<protein>
    <recommendedName>
        <fullName evidence="3">histidine kinase</fullName>
        <ecNumber evidence="3">2.7.13.3</ecNumber>
    </recommendedName>
</protein>
<dbReference type="InterPro" id="IPR003594">
    <property type="entry name" value="HATPase_dom"/>
</dbReference>
<keyword evidence="8" id="KW-0418">Kinase</keyword>
<dbReference type="InterPro" id="IPR003661">
    <property type="entry name" value="HisK_dim/P_dom"/>
</dbReference>
<dbReference type="SMART" id="SM00304">
    <property type="entry name" value="HAMP"/>
    <property type="match status" value="1"/>
</dbReference>